<dbReference type="HOGENOM" id="CLU_3154898_0_0_3"/>
<reference evidence="1 2" key="1">
    <citation type="submission" date="2012-06" db="EMBL/GenBank/DDBJ databases">
        <title>Finished chromosome of genome of Microcoleus sp. PCC 7113.</title>
        <authorList>
            <consortium name="US DOE Joint Genome Institute"/>
            <person name="Gugger M."/>
            <person name="Coursin T."/>
            <person name="Rippka R."/>
            <person name="Tandeau De Marsac N."/>
            <person name="Huntemann M."/>
            <person name="Wei C.-L."/>
            <person name="Han J."/>
            <person name="Detter J.C."/>
            <person name="Han C."/>
            <person name="Tapia R."/>
            <person name="Chen A."/>
            <person name="Kyrpides N."/>
            <person name="Mavromatis K."/>
            <person name="Markowitz V."/>
            <person name="Szeto E."/>
            <person name="Ivanova N."/>
            <person name="Pagani I."/>
            <person name="Pati A."/>
            <person name="Goodwin L."/>
            <person name="Nordberg H.P."/>
            <person name="Cantor M.N."/>
            <person name="Hua S.X."/>
            <person name="Woyke T."/>
            <person name="Kerfeld C.A."/>
        </authorList>
    </citation>
    <scope>NUCLEOTIDE SEQUENCE [LARGE SCALE GENOMIC DNA]</scope>
    <source>
        <strain evidence="1 2">PCC 7113</strain>
    </source>
</reference>
<evidence type="ECO:0000313" key="1">
    <source>
        <dbReference type="EMBL" id="AFZ17813.1"/>
    </source>
</evidence>
<dbReference type="AlphaFoldDB" id="K9WC46"/>
<sequence>MQKFAHLAPIYRSELVVDRTRSEVVRIGASREDKELGLAISASSEVNT</sequence>
<dbReference type="Proteomes" id="UP000010471">
    <property type="component" value="Chromosome"/>
</dbReference>
<dbReference type="KEGG" id="mic:Mic7113_1964"/>
<accession>K9WC46</accession>
<gene>
    <name evidence="1" type="ORF">Mic7113_1964</name>
</gene>
<dbReference type="EMBL" id="CP003630">
    <property type="protein sequence ID" value="AFZ17813.1"/>
    <property type="molecule type" value="Genomic_DNA"/>
</dbReference>
<dbReference type="STRING" id="1173027.Mic7113_1964"/>
<organism evidence="1 2">
    <name type="scientific">Allocoleopsis franciscana PCC 7113</name>
    <dbReference type="NCBI Taxonomy" id="1173027"/>
    <lineage>
        <taxon>Bacteria</taxon>
        <taxon>Bacillati</taxon>
        <taxon>Cyanobacteriota</taxon>
        <taxon>Cyanophyceae</taxon>
        <taxon>Coleofasciculales</taxon>
        <taxon>Coleofasciculaceae</taxon>
        <taxon>Allocoleopsis</taxon>
        <taxon>Allocoleopsis franciscana</taxon>
    </lineage>
</organism>
<proteinExistence type="predicted"/>
<keyword evidence="2" id="KW-1185">Reference proteome</keyword>
<protein>
    <submittedName>
        <fullName evidence="1">Uncharacterized protein</fullName>
    </submittedName>
</protein>
<evidence type="ECO:0000313" key="2">
    <source>
        <dbReference type="Proteomes" id="UP000010471"/>
    </source>
</evidence>
<name>K9WC46_9CYAN</name>